<dbReference type="GeneID" id="61527169"/>
<keyword evidence="2" id="KW-1185">Reference proteome</keyword>
<dbReference type="AlphaFoldDB" id="A0A191ZZR3"/>
<protein>
    <submittedName>
        <fullName evidence="1">Uncharacterized protein</fullName>
    </submittedName>
</protein>
<dbReference type="Pfam" id="PF07030">
    <property type="entry name" value="Phage_Mu_Gp36"/>
    <property type="match status" value="1"/>
</dbReference>
<accession>A0A191ZZR3</accession>
<gene>
    <name evidence="1" type="ORF">A9Y76_14200</name>
</gene>
<name>A0A191ZZR3_9RALS</name>
<evidence type="ECO:0000313" key="1">
    <source>
        <dbReference type="EMBL" id="ANJ73547.1"/>
    </source>
</evidence>
<dbReference type="OrthoDB" id="9812088at2"/>
<reference evidence="2" key="1">
    <citation type="submission" date="2016-06" db="EMBL/GenBank/DDBJ databases">
        <authorList>
            <person name="Xu Y."/>
            <person name="Nagy A."/>
            <person name="Yan X."/>
            <person name="Kim S.W."/>
            <person name="Haley B."/>
            <person name="Liu N.T."/>
            <person name="Nou X."/>
        </authorList>
    </citation>
    <scope>NUCLEOTIDE SEQUENCE [LARGE SCALE GENOMIC DNA]</scope>
    <source>
        <strain evidence="2">ATCC 49129</strain>
    </source>
</reference>
<sequence length="138" mass="15106">MTYCTQADLVREFGTEELVQLTDRADPPTGQIDAERVAQAIETATAEINVYLEGRYPLPLASTPTVLRRVAVDLARYYLSNDVLDDSPVALRYARQLKLLRGIADGTLSLGLDTAGVVQLPANTVQVSAGRNDWGNNW</sequence>
<dbReference type="RefSeq" id="WP_064805003.1">
    <property type="nucleotide sequence ID" value="NZ_CP016022.1"/>
</dbReference>
<organism evidence="1 2">
    <name type="scientific">Ralstonia insidiosa</name>
    <dbReference type="NCBI Taxonomy" id="190721"/>
    <lineage>
        <taxon>Bacteria</taxon>
        <taxon>Pseudomonadati</taxon>
        <taxon>Pseudomonadota</taxon>
        <taxon>Betaproteobacteria</taxon>
        <taxon>Burkholderiales</taxon>
        <taxon>Burkholderiaceae</taxon>
        <taxon>Ralstonia</taxon>
    </lineage>
</organism>
<dbReference type="Proteomes" id="UP000078572">
    <property type="component" value="Chromosome 1"/>
</dbReference>
<dbReference type="EMBL" id="CP016022">
    <property type="protein sequence ID" value="ANJ73547.1"/>
    <property type="molecule type" value="Genomic_DNA"/>
</dbReference>
<evidence type="ECO:0000313" key="2">
    <source>
        <dbReference type="Proteomes" id="UP000078572"/>
    </source>
</evidence>
<proteinExistence type="predicted"/>
<dbReference type="InterPro" id="IPR009752">
    <property type="entry name" value="Phage_Mu_GpJ"/>
</dbReference>